<dbReference type="Pfam" id="PF02424">
    <property type="entry name" value="ApbE"/>
    <property type="match status" value="1"/>
</dbReference>
<evidence type="ECO:0000256" key="10">
    <source>
        <dbReference type="ARBA" id="ARBA00048540"/>
    </source>
</evidence>
<sequence length="347" mass="39484">MIFNIIFNIFLSILIFFACINQKNSHFSEVKFTKLTGKTMGTYWQIKVPILKNKIDKIYINNLIKKNLKKDEKLLSPWYKNSLVSKFNQLKKNKLLKINKDFLKILLTAIKINKKTHGKLDITIGTLIDMWGFGTKEKPLIFPSLNTIKKNINFSGNRHLKIIDNVNGVYIKKDINNLKINLSTLGEGFSTDHISSILTKKGIKQHTISIGGTVLVKAKNNENAKIIAIQKPTDKMKSIQLLIKLKNKSISTAGNYRNYYFLNGKHISHIIDPQNGMPINNQLVSVSVISSTALEADSWDTALLVLGFKKAKILALKENLAVCLIIKNKNKFLTWLSPNFKKFLIKK</sequence>
<evidence type="ECO:0000313" key="13">
    <source>
        <dbReference type="EMBL" id="AWH90551.1"/>
    </source>
</evidence>
<dbReference type="PANTHER" id="PTHR30040:SF2">
    <property type="entry name" value="FAD:PROTEIN FMN TRANSFERASE"/>
    <property type="match status" value="1"/>
</dbReference>
<evidence type="ECO:0000256" key="12">
    <source>
        <dbReference type="PIRSR" id="PIRSR006268-2"/>
    </source>
</evidence>
<evidence type="ECO:0000256" key="8">
    <source>
        <dbReference type="ARBA" id="ARBA00022842"/>
    </source>
</evidence>
<dbReference type="PANTHER" id="PTHR30040">
    <property type="entry name" value="THIAMINE BIOSYNTHESIS LIPOPROTEIN APBE"/>
    <property type="match status" value="1"/>
</dbReference>
<dbReference type="Gene3D" id="3.10.520.10">
    <property type="entry name" value="ApbE-like domains"/>
    <property type="match status" value="1"/>
</dbReference>
<evidence type="ECO:0000256" key="11">
    <source>
        <dbReference type="PIRNR" id="PIRNR006268"/>
    </source>
</evidence>
<evidence type="ECO:0000313" key="14">
    <source>
        <dbReference type="Proteomes" id="UP000244884"/>
    </source>
</evidence>
<comment type="catalytic activity">
    <reaction evidence="10 11">
        <text>L-threonyl-[protein] + FAD = FMN-L-threonyl-[protein] + AMP + H(+)</text>
        <dbReference type="Rhea" id="RHEA:36847"/>
        <dbReference type="Rhea" id="RHEA-COMP:11060"/>
        <dbReference type="Rhea" id="RHEA-COMP:11061"/>
        <dbReference type="ChEBI" id="CHEBI:15378"/>
        <dbReference type="ChEBI" id="CHEBI:30013"/>
        <dbReference type="ChEBI" id="CHEBI:57692"/>
        <dbReference type="ChEBI" id="CHEBI:74257"/>
        <dbReference type="ChEBI" id="CHEBI:456215"/>
        <dbReference type="EC" id="2.7.1.180"/>
    </reaction>
</comment>
<keyword evidence="8 11" id="KW-0460">Magnesium</keyword>
<dbReference type="GO" id="GO:0046872">
    <property type="term" value="F:metal ion binding"/>
    <property type="evidence" value="ECO:0007669"/>
    <property type="project" value="UniProtKB-UniRule"/>
</dbReference>
<dbReference type="GO" id="GO:0016740">
    <property type="term" value="F:transferase activity"/>
    <property type="evidence" value="ECO:0007669"/>
    <property type="project" value="UniProtKB-UniRule"/>
</dbReference>
<proteinExistence type="inferred from homology"/>
<gene>
    <name evidence="13" type="ORF">DD681_01890</name>
</gene>
<evidence type="ECO:0000256" key="6">
    <source>
        <dbReference type="ARBA" id="ARBA00022723"/>
    </source>
</evidence>
<keyword evidence="6 11" id="KW-0479">Metal-binding</keyword>
<name>A0A2U8DGC1_9GAMM</name>
<dbReference type="RefSeq" id="WP_158341325.1">
    <property type="nucleotide sequence ID" value="NZ_CP029161.1"/>
</dbReference>
<reference evidence="13 14" key="1">
    <citation type="submission" date="2018-04" db="EMBL/GenBank/DDBJ databases">
        <title>Genome sequence of Buchnera aphidicola from Melaphis sacchari.</title>
        <authorList>
            <person name="Geib S.M."/>
            <person name="Palmer N.A."/>
            <person name="Sattler S.E."/>
            <person name="Sarath G."/>
        </authorList>
    </citation>
    <scope>NUCLEOTIDE SEQUENCE [LARGE SCALE GENOMIC DNA]</scope>
    <source>
        <strain evidence="13 14">LSU</strain>
    </source>
</reference>
<keyword evidence="4 11" id="KW-0285">Flavoprotein</keyword>
<dbReference type="EMBL" id="CP029161">
    <property type="protein sequence ID" value="AWH90551.1"/>
    <property type="molecule type" value="Genomic_DNA"/>
</dbReference>
<dbReference type="PIRSF" id="PIRSF006268">
    <property type="entry name" value="ApbE"/>
    <property type="match status" value="1"/>
</dbReference>
<protein>
    <recommendedName>
        <fullName evidence="3 11">FAD:protein FMN transferase</fullName>
        <ecNumber evidence="2 11">2.7.1.180</ecNumber>
    </recommendedName>
    <alternativeName>
        <fullName evidence="9 11">Flavin transferase</fullName>
    </alternativeName>
</protein>
<organism evidence="13 14">
    <name type="scientific">Buchnera aphidicola</name>
    <name type="common">Melanaphis sacchari</name>
    <dbReference type="NCBI Taxonomy" id="2173854"/>
    <lineage>
        <taxon>Bacteria</taxon>
        <taxon>Pseudomonadati</taxon>
        <taxon>Pseudomonadota</taxon>
        <taxon>Gammaproteobacteria</taxon>
        <taxon>Enterobacterales</taxon>
        <taxon>Erwiniaceae</taxon>
        <taxon>Buchnera</taxon>
    </lineage>
</organism>
<dbReference type="InterPro" id="IPR003374">
    <property type="entry name" value="ApbE-like_sf"/>
</dbReference>
<feature type="binding site" evidence="12">
    <location>
        <position position="301"/>
    </location>
    <ligand>
        <name>Mg(2+)</name>
        <dbReference type="ChEBI" id="CHEBI:18420"/>
    </ligand>
</feature>
<dbReference type="InterPro" id="IPR024932">
    <property type="entry name" value="ApbE"/>
</dbReference>
<dbReference type="Proteomes" id="UP000244884">
    <property type="component" value="Chromosome"/>
</dbReference>
<evidence type="ECO:0000256" key="2">
    <source>
        <dbReference type="ARBA" id="ARBA00011955"/>
    </source>
</evidence>
<evidence type="ECO:0000256" key="5">
    <source>
        <dbReference type="ARBA" id="ARBA00022679"/>
    </source>
</evidence>
<dbReference type="OrthoDB" id="9778595at2"/>
<dbReference type="EC" id="2.7.1.180" evidence="2 11"/>
<feature type="binding site" evidence="12">
    <location>
        <position position="184"/>
    </location>
    <ligand>
        <name>Mg(2+)</name>
        <dbReference type="ChEBI" id="CHEBI:18420"/>
    </ligand>
</feature>
<keyword evidence="7 11" id="KW-0274">FAD</keyword>
<comment type="similarity">
    <text evidence="1 11">Belongs to the ApbE family.</text>
</comment>
<evidence type="ECO:0000256" key="4">
    <source>
        <dbReference type="ARBA" id="ARBA00022630"/>
    </source>
</evidence>
<accession>A0A2U8DGC1</accession>
<dbReference type="AlphaFoldDB" id="A0A2U8DGC1"/>
<comment type="cofactor">
    <cofactor evidence="12">
        <name>Mg(2+)</name>
        <dbReference type="ChEBI" id="CHEBI:18420"/>
    </cofactor>
    <cofactor evidence="12">
        <name>Mn(2+)</name>
        <dbReference type="ChEBI" id="CHEBI:29035"/>
    </cofactor>
    <text evidence="12">Magnesium. Can also use manganese.</text>
</comment>
<evidence type="ECO:0000256" key="9">
    <source>
        <dbReference type="ARBA" id="ARBA00031306"/>
    </source>
</evidence>
<dbReference type="SUPFAM" id="SSF143631">
    <property type="entry name" value="ApbE-like"/>
    <property type="match status" value="1"/>
</dbReference>
<keyword evidence="5 11" id="KW-0808">Transferase</keyword>
<evidence type="ECO:0000256" key="3">
    <source>
        <dbReference type="ARBA" id="ARBA00016337"/>
    </source>
</evidence>
<feature type="binding site" evidence="12">
    <location>
        <position position="297"/>
    </location>
    <ligand>
        <name>Mg(2+)</name>
        <dbReference type="ChEBI" id="CHEBI:18420"/>
    </ligand>
</feature>
<evidence type="ECO:0000256" key="1">
    <source>
        <dbReference type="ARBA" id="ARBA00008282"/>
    </source>
</evidence>
<evidence type="ECO:0000256" key="7">
    <source>
        <dbReference type="ARBA" id="ARBA00022827"/>
    </source>
</evidence>